<organism evidence="3 4">
    <name type="scientific">Plasmopara halstedii</name>
    <name type="common">Downy mildew of sunflower</name>
    <dbReference type="NCBI Taxonomy" id="4781"/>
    <lineage>
        <taxon>Eukaryota</taxon>
        <taxon>Sar</taxon>
        <taxon>Stramenopiles</taxon>
        <taxon>Oomycota</taxon>
        <taxon>Peronosporomycetes</taxon>
        <taxon>Peronosporales</taxon>
        <taxon>Peronosporaceae</taxon>
        <taxon>Plasmopara</taxon>
    </lineage>
</organism>
<dbReference type="Proteomes" id="UP000054928">
    <property type="component" value="Unassembled WGS sequence"/>
</dbReference>
<reference evidence="4" key="1">
    <citation type="submission" date="2014-09" db="EMBL/GenBank/DDBJ databases">
        <authorList>
            <person name="Sharma Rahul"/>
            <person name="Thines Marco"/>
        </authorList>
    </citation>
    <scope>NUCLEOTIDE SEQUENCE [LARGE SCALE GENOMIC DNA]</scope>
</reference>
<name>A0A0P1B402_PLAHL</name>
<evidence type="ECO:0000313" key="4">
    <source>
        <dbReference type="Proteomes" id="UP000054928"/>
    </source>
</evidence>
<dbReference type="EMBL" id="CCYD01002887">
    <property type="protein sequence ID" value="CEG48134.1"/>
    <property type="molecule type" value="Genomic_DNA"/>
</dbReference>
<sequence>MRVVLLLLLTIAVSVTYVLASSDENDKALHTSDTTYGNGQLLSNEAANTETPTHDDEERNRPIGQLMSDYLFKFKMMSKTALWNANKIAAYLKKKNITAKKWHRVYQLQKQKNQEAKLPDGSYVKSLEQEVYELLTASQNIQKTTTSNPVV</sequence>
<proteinExistence type="predicted"/>
<evidence type="ECO:0000256" key="1">
    <source>
        <dbReference type="SAM" id="MobiDB-lite"/>
    </source>
</evidence>
<feature type="region of interest" description="Disordered" evidence="1">
    <location>
        <begin position="28"/>
        <end position="60"/>
    </location>
</feature>
<keyword evidence="4" id="KW-1185">Reference proteome</keyword>
<keyword evidence="2" id="KW-0732">Signal</keyword>
<dbReference type="RefSeq" id="XP_024584503.1">
    <property type="nucleotide sequence ID" value="XM_024719178.1"/>
</dbReference>
<feature type="signal peptide" evidence="2">
    <location>
        <begin position="1"/>
        <end position="20"/>
    </location>
</feature>
<accession>A0A0P1B402</accession>
<feature type="compositionally biased region" description="Polar residues" evidence="1">
    <location>
        <begin position="31"/>
        <end position="51"/>
    </location>
</feature>
<feature type="chain" id="PRO_5006059167" evidence="2">
    <location>
        <begin position="21"/>
        <end position="151"/>
    </location>
</feature>
<protein>
    <submittedName>
        <fullName evidence="3">RxLR-like protein</fullName>
    </submittedName>
</protein>
<dbReference type="AlphaFoldDB" id="A0A0P1B402"/>
<evidence type="ECO:0000313" key="3">
    <source>
        <dbReference type="EMBL" id="CEG48134.1"/>
    </source>
</evidence>
<dbReference type="GeneID" id="36400662"/>
<evidence type="ECO:0000256" key="2">
    <source>
        <dbReference type="SAM" id="SignalP"/>
    </source>
</evidence>